<accession>I0A280</accession>
<dbReference type="HOGENOM" id="CLU_1291997_0_0_2"/>
<dbReference type="InterPro" id="IPR019202">
    <property type="entry name" value="DUF2067"/>
</dbReference>
<gene>
    <name evidence="1" type="ordered locus">FFONT_1099</name>
</gene>
<dbReference type="Proteomes" id="UP000007391">
    <property type="component" value="Chromosome"/>
</dbReference>
<organism evidence="1 2">
    <name type="scientific">Fervidicoccus fontis (strain DSM 19380 / JCM 18336 / VKM B-2539 / Kam940)</name>
    <dbReference type="NCBI Taxonomy" id="1163730"/>
    <lineage>
        <taxon>Archaea</taxon>
        <taxon>Thermoproteota</taxon>
        <taxon>Thermoprotei</taxon>
        <taxon>Fervidicoccales</taxon>
        <taxon>Fervidicoccaceae</taxon>
        <taxon>Fervidicoccus</taxon>
    </lineage>
</organism>
<dbReference type="STRING" id="1163730.FFONT_1099"/>
<dbReference type="KEGG" id="ffo:FFONT_1099"/>
<name>I0A280_FERFK</name>
<dbReference type="Pfam" id="PF09840">
    <property type="entry name" value="DUF2067"/>
    <property type="match status" value="1"/>
</dbReference>
<reference evidence="1 2" key="2">
    <citation type="journal article" date="2014" name="Extremophiles">
        <title>Analysis of the complete genome of Fervidococcus fontis confirms the distinct phylogenetic position of the order Fervidicoccales and suggests its environmental function.</title>
        <authorList>
            <person name="Lebedinsky A.V."/>
            <person name="Mardanov A.V."/>
            <person name="Kublanov I.V."/>
            <person name="Gumerov V.M."/>
            <person name="Beletsky A.V."/>
            <person name="Perevalova A.A."/>
            <person name="Bidzhieva S.Kh."/>
            <person name="Bonch-Osmolovskaya E.A."/>
            <person name="Skryabin K.G."/>
            <person name="Ravin N.V."/>
        </authorList>
    </citation>
    <scope>NUCLEOTIDE SEQUENCE [LARGE SCALE GENOMIC DNA]</scope>
    <source>
        <strain evidence="2">DSM 19380 / VKM B-2539 / Kam940</strain>
    </source>
</reference>
<dbReference type="eggNOG" id="arCOG00908">
    <property type="taxonomic scope" value="Archaea"/>
</dbReference>
<evidence type="ECO:0000313" key="2">
    <source>
        <dbReference type="Proteomes" id="UP000007391"/>
    </source>
</evidence>
<dbReference type="InParanoid" id="I0A280"/>
<evidence type="ECO:0000313" key="1">
    <source>
        <dbReference type="EMBL" id="AFH43087.1"/>
    </source>
</evidence>
<reference evidence="2" key="1">
    <citation type="submission" date="2012-03" db="EMBL/GenBank/DDBJ databases">
        <title>Fervidicoccus fontis complete genome analysis confirms its distinct phylogenetic position and predicts its environmental function.</title>
        <authorList>
            <person name="Lebedinsky A.V."/>
            <person name="Mardanov A.V."/>
            <person name="Gumerov V.M."/>
            <person name="Beletsky A.V."/>
            <person name="Kublanov I.V."/>
            <person name="Perevalova A.A."/>
            <person name="Bonch-Osmolovskaya E.A."/>
            <person name="Ravin N.V."/>
            <person name="Skryabin K.G."/>
        </authorList>
    </citation>
    <scope>NUCLEOTIDE SEQUENCE [LARGE SCALE GENOMIC DNA]</scope>
    <source>
        <strain evidence="2">DSM 19380 / VKM B-2539 / Kam940</strain>
    </source>
</reference>
<sequence length="213" mass="23955">MSVLKLIKKKLVLRIPKNADVERFLDAIMGSTIATQVMYRIKGNSVEIRIIGDPVSVENSIHRIRSAVEDFAIKMGYPKEGRGITVFGSMLAKSLEVPVPLEGFKRLLELENIDFSYDEKEDLLVIYDDLEELKSLAKDLFDSYKSAREIARGIGAEIIAVLSVYSGLSPMEIASIGEEEGVFEKIEDMYMLKADKDKALNTIIEALKKKNEY</sequence>
<evidence type="ECO:0008006" key="3">
    <source>
        <dbReference type="Google" id="ProtNLM"/>
    </source>
</evidence>
<proteinExistence type="predicted"/>
<dbReference type="AlphaFoldDB" id="I0A280"/>
<protein>
    <recommendedName>
        <fullName evidence="3">DUF2067 domain-containing protein</fullName>
    </recommendedName>
</protein>
<keyword evidence="2" id="KW-1185">Reference proteome</keyword>
<dbReference type="EMBL" id="CP003423">
    <property type="protein sequence ID" value="AFH43087.1"/>
    <property type="molecule type" value="Genomic_DNA"/>
</dbReference>